<accession>C0E9Z7</accession>
<proteinExistence type="predicted"/>
<organism evidence="1 2">
    <name type="scientific">[Clostridium] methylpentosum DSM 5476</name>
    <dbReference type="NCBI Taxonomy" id="537013"/>
    <lineage>
        <taxon>Bacteria</taxon>
        <taxon>Bacillati</taxon>
        <taxon>Bacillota</taxon>
        <taxon>Clostridia</taxon>
        <taxon>Eubacteriales</taxon>
        <taxon>Oscillospiraceae</taxon>
        <taxon>Oscillospiraceae incertae sedis</taxon>
    </lineage>
</organism>
<sequence>MQWLRAENEYQKTCRPWYWKTSDASAENTGSSNAEAKTFSGYSSFHHSTAPYNLLLSSEADEPPRLAKAICHENKGSMVIAAFQQNSTTAIFSESQDCPAAHEGAELGLL</sequence>
<name>C0E9Z7_9FIRM</name>
<dbReference type="EMBL" id="ACEC01000026">
    <property type="protein sequence ID" value="EEG31616.1"/>
    <property type="molecule type" value="Genomic_DNA"/>
</dbReference>
<gene>
    <name evidence="1" type="ORF">CLOSTMETH_00651</name>
</gene>
<comment type="caution">
    <text evidence="1">The sequence shown here is derived from an EMBL/GenBank/DDBJ whole genome shotgun (WGS) entry which is preliminary data.</text>
</comment>
<dbReference type="Proteomes" id="UP000003340">
    <property type="component" value="Unassembled WGS sequence"/>
</dbReference>
<reference evidence="1 2" key="2">
    <citation type="submission" date="2009-02" db="EMBL/GenBank/DDBJ databases">
        <title>Draft genome sequence of Clostridium methylpentosum (DSM 5476).</title>
        <authorList>
            <person name="Sudarsanam P."/>
            <person name="Ley R."/>
            <person name="Guruge J."/>
            <person name="Turnbaugh P.J."/>
            <person name="Mahowald M."/>
            <person name="Liep D."/>
            <person name="Gordon J."/>
        </authorList>
    </citation>
    <scope>NUCLEOTIDE SEQUENCE [LARGE SCALE GENOMIC DNA]</scope>
    <source>
        <strain evidence="1 2">DSM 5476</strain>
    </source>
</reference>
<feature type="non-terminal residue" evidence="1">
    <location>
        <position position="110"/>
    </location>
</feature>
<keyword evidence="2" id="KW-1185">Reference proteome</keyword>
<reference evidence="1 2" key="1">
    <citation type="submission" date="2009-01" db="EMBL/GenBank/DDBJ databases">
        <authorList>
            <person name="Fulton L."/>
            <person name="Clifton S."/>
            <person name="Fulton B."/>
            <person name="Xu J."/>
            <person name="Minx P."/>
            <person name="Pepin K.H."/>
            <person name="Johnson M."/>
            <person name="Bhonagiri V."/>
            <person name="Nash W.E."/>
            <person name="Mardis E.R."/>
            <person name="Wilson R.K."/>
        </authorList>
    </citation>
    <scope>NUCLEOTIDE SEQUENCE [LARGE SCALE GENOMIC DNA]</scope>
    <source>
        <strain evidence="1 2">DSM 5476</strain>
    </source>
</reference>
<evidence type="ECO:0000313" key="1">
    <source>
        <dbReference type="EMBL" id="EEG31616.1"/>
    </source>
</evidence>
<dbReference type="AlphaFoldDB" id="C0E9Z7"/>
<dbReference type="HOGENOM" id="CLU_2176250_0_0_9"/>
<protein>
    <submittedName>
        <fullName evidence="1">Uncharacterized protein</fullName>
    </submittedName>
</protein>
<evidence type="ECO:0000313" key="2">
    <source>
        <dbReference type="Proteomes" id="UP000003340"/>
    </source>
</evidence>